<feature type="domain" description="PIN" evidence="1">
    <location>
        <begin position="5"/>
        <end position="118"/>
    </location>
</feature>
<accession>A0A540VRA7</accession>
<gene>
    <name evidence="2" type="ORF">FKY71_09840</name>
</gene>
<evidence type="ECO:0000259" key="1">
    <source>
        <dbReference type="SMART" id="SM00670"/>
    </source>
</evidence>
<dbReference type="SMART" id="SM00670">
    <property type="entry name" value="PINc"/>
    <property type="match status" value="1"/>
</dbReference>
<dbReference type="PANTHER" id="PTHR34610:SF4">
    <property type="entry name" value="SLL8027 PROTEIN"/>
    <property type="match status" value="1"/>
</dbReference>
<evidence type="ECO:0000313" key="3">
    <source>
        <dbReference type="Proteomes" id="UP000315400"/>
    </source>
</evidence>
<name>A0A540VRA7_9GAMM</name>
<evidence type="ECO:0000313" key="2">
    <source>
        <dbReference type="EMBL" id="TQE99206.1"/>
    </source>
</evidence>
<protein>
    <submittedName>
        <fullName evidence="2">Putative toxin-antitoxin system toxin component, PIN family</fullName>
    </submittedName>
</protein>
<dbReference type="Proteomes" id="UP000315400">
    <property type="component" value="Unassembled WGS sequence"/>
</dbReference>
<dbReference type="InterPro" id="IPR002850">
    <property type="entry name" value="PIN_toxin-like"/>
</dbReference>
<organism evidence="2 3">
    <name type="scientific">Spiribacter salinus</name>
    <dbReference type="NCBI Taxonomy" id="1335746"/>
    <lineage>
        <taxon>Bacteria</taxon>
        <taxon>Pseudomonadati</taxon>
        <taxon>Pseudomonadota</taxon>
        <taxon>Gammaproteobacteria</taxon>
        <taxon>Chromatiales</taxon>
        <taxon>Ectothiorhodospiraceae</taxon>
        <taxon>Spiribacter</taxon>
    </lineage>
</organism>
<dbReference type="AlphaFoldDB" id="A0A540VRA7"/>
<dbReference type="InterPro" id="IPR029060">
    <property type="entry name" value="PIN-like_dom_sf"/>
</dbReference>
<reference evidence="2 3" key="1">
    <citation type="submission" date="2019-06" db="EMBL/GenBank/DDBJ databases">
        <title>Metagenome assembled Genome of Spiribacter salinus SL48-SHIP from the microbial mat of Salt Lake 48 (Novosibirsk region, Russia).</title>
        <authorList>
            <person name="Shipova A."/>
            <person name="Rozanov A.S."/>
            <person name="Bryanskaya A.V."/>
            <person name="Peltek S.E."/>
        </authorList>
    </citation>
    <scope>NUCLEOTIDE SEQUENCE [LARGE SCALE GENOMIC DNA]</scope>
    <source>
        <strain evidence="2">SL48-SHIP-2</strain>
    </source>
</reference>
<dbReference type="Pfam" id="PF13470">
    <property type="entry name" value="PIN_3"/>
    <property type="match status" value="1"/>
</dbReference>
<dbReference type="PANTHER" id="PTHR34610">
    <property type="entry name" value="SSL7007 PROTEIN"/>
    <property type="match status" value="1"/>
</dbReference>
<sequence>MTDRFLWVLDTNTLISRLLVPDGTAAEAVDHALARGILLVSEATLNELIDVLNRPKFDPYVAVADRREFVRHLGGVSRIVAILRTVQACRDPKDDKFLDAALAGGAQAIISGDRDLLELDPFHGIRIVSPAVFLGWP</sequence>
<dbReference type="InterPro" id="IPR002716">
    <property type="entry name" value="PIN_dom"/>
</dbReference>
<comment type="caution">
    <text evidence="2">The sequence shown here is derived from an EMBL/GenBank/DDBJ whole genome shotgun (WGS) entry which is preliminary data.</text>
</comment>
<dbReference type="SUPFAM" id="SSF88723">
    <property type="entry name" value="PIN domain-like"/>
    <property type="match status" value="1"/>
</dbReference>
<dbReference type="EMBL" id="VIFK01000083">
    <property type="protein sequence ID" value="TQE99206.1"/>
    <property type="molecule type" value="Genomic_DNA"/>
</dbReference>
<dbReference type="NCBIfam" id="TIGR00305">
    <property type="entry name" value="putative toxin-antitoxin system toxin component, PIN family"/>
    <property type="match status" value="1"/>
</dbReference>
<proteinExistence type="predicted"/>